<dbReference type="GO" id="GO:0008641">
    <property type="term" value="F:ubiquitin-like modifier activating enzyme activity"/>
    <property type="evidence" value="ECO:0007669"/>
    <property type="project" value="InterPro"/>
</dbReference>
<evidence type="ECO:0000313" key="2">
    <source>
        <dbReference type="EMBL" id="GLI39906.1"/>
    </source>
</evidence>
<dbReference type="InterPro" id="IPR035985">
    <property type="entry name" value="Ubiquitin-activating_enz"/>
</dbReference>
<reference evidence="2" key="1">
    <citation type="submission" date="2022-12" db="EMBL/GenBank/DDBJ databases">
        <title>Reference genome sequencing for broad-spectrum identification of bacterial and archaeal isolates by mass spectrometry.</title>
        <authorList>
            <person name="Sekiguchi Y."/>
            <person name="Tourlousse D.M."/>
        </authorList>
    </citation>
    <scope>NUCLEOTIDE SEQUENCE</scope>
    <source>
        <strain evidence="2">H2</strain>
    </source>
</reference>
<name>A0A9W6G3M8_9BACT</name>
<dbReference type="GO" id="GO:0016779">
    <property type="term" value="F:nucleotidyltransferase activity"/>
    <property type="evidence" value="ECO:0007669"/>
    <property type="project" value="TreeGrafter"/>
</dbReference>
<evidence type="ECO:0000313" key="3">
    <source>
        <dbReference type="Proteomes" id="UP001144352"/>
    </source>
</evidence>
<organism evidence="2 3">
    <name type="scientific">Geobacter hydrogenophilus</name>
    <dbReference type="NCBI Taxonomy" id="40983"/>
    <lineage>
        <taxon>Bacteria</taxon>
        <taxon>Pseudomonadati</taxon>
        <taxon>Thermodesulfobacteriota</taxon>
        <taxon>Desulfuromonadia</taxon>
        <taxon>Geobacterales</taxon>
        <taxon>Geobacteraceae</taxon>
        <taxon>Geobacter</taxon>
    </lineage>
</organism>
<comment type="caution">
    <text evidence="2">The sequence shown here is derived from an EMBL/GenBank/DDBJ whole genome shotgun (WGS) entry which is preliminary data.</text>
</comment>
<dbReference type="GO" id="GO:0004792">
    <property type="term" value="F:thiosulfate-cyanide sulfurtransferase activity"/>
    <property type="evidence" value="ECO:0007669"/>
    <property type="project" value="TreeGrafter"/>
</dbReference>
<keyword evidence="3" id="KW-1185">Reference proteome</keyword>
<dbReference type="GO" id="GO:0008146">
    <property type="term" value="F:sulfotransferase activity"/>
    <property type="evidence" value="ECO:0007669"/>
    <property type="project" value="TreeGrafter"/>
</dbReference>
<dbReference type="PANTHER" id="PTHR10953">
    <property type="entry name" value="UBIQUITIN-ACTIVATING ENZYME E1"/>
    <property type="match status" value="1"/>
</dbReference>
<dbReference type="InterPro" id="IPR001763">
    <property type="entry name" value="Rhodanese-like_dom"/>
</dbReference>
<dbReference type="CDD" id="cd00757">
    <property type="entry name" value="ThiF_MoeB_HesA_family"/>
    <property type="match status" value="1"/>
</dbReference>
<dbReference type="SUPFAM" id="SSF69572">
    <property type="entry name" value="Activating enzymes of the ubiquitin-like proteins"/>
    <property type="match status" value="1"/>
</dbReference>
<evidence type="ECO:0000259" key="1">
    <source>
        <dbReference type="PROSITE" id="PS50206"/>
    </source>
</evidence>
<dbReference type="Gene3D" id="3.40.50.720">
    <property type="entry name" value="NAD(P)-binding Rossmann-like Domain"/>
    <property type="match status" value="1"/>
</dbReference>
<dbReference type="Pfam" id="PF00899">
    <property type="entry name" value="ThiF"/>
    <property type="match status" value="1"/>
</dbReference>
<dbReference type="PANTHER" id="PTHR10953:SF102">
    <property type="entry name" value="ADENYLYLTRANSFERASE AND SULFURTRANSFERASE MOCS3"/>
    <property type="match status" value="1"/>
</dbReference>
<sequence>MAETERYSRQILCWGEEKQRVLKRATVLVAGVGGLGATVGQLLARAGLGRLVLVDDGVVAWSDLNRQTLYAEKDVGKKKVLVARERLGAINAATELVTLDARIDEGFTVPVSTDAVADCLDNFASRFALHRGTPAGVPFVHGGIQGEHGQVLTLIPGESQSIDLLFAGCRQPEGPISVSPDGPIIIAGLMANELFHVLWGEPRLRDRFLVVDLATLSLQFLDV</sequence>
<dbReference type="RefSeq" id="WP_214184732.1">
    <property type="nucleotide sequence ID" value="NZ_BSDS01000002.1"/>
</dbReference>
<dbReference type="GO" id="GO:0005829">
    <property type="term" value="C:cytosol"/>
    <property type="evidence" value="ECO:0007669"/>
    <property type="project" value="TreeGrafter"/>
</dbReference>
<dbReference type="InterPro" id="IPR000594">
    <property type="entry name" value="ThiF_NAD_FAD-bd"/>
</dbReference>
<proteinExistence type="predicted"/>
<accession>A0A9W6G3M8</accession>
<dbReference type="PROSITE" id="PS50206">
    <property type="entry name" value="RHODANESE_3"/>
    <property type="match status" value="1"/>
</dbReference>
<gene>
    <name evidence="2" type="ORF">GHYDROH2_34070</name>
</gene>
<dbReference type="EMBL" id="BSDS01000002">
    <property type="protein sequence ID" value="GLI39906.1"/>
    <property type="molecule type" value="Genomic_DNA"/>
</dbReference>
<dbReference type="InterPro" id="IPR045886">
    <property type="entry name" value="ThiF/MoeB/HesA"/>
</dbReference>
<feature type="domain" description="Rhodanese" evidence="1">
    <location>
        <begin position="27"/>
        <end position="70"/>
    </location>
</feature>
<dbReference type="AlphaFoldDB" id="A0A9W6G3M8"/>
<protein>
    <submittedName>
        <fullName evidence="2">Thiazole biosynthesis protein ThiF</fullName>
    </submittedName>
</protein>
<dbReference type="Proteomes" id="UP001144352">
    <property type="component" value="Unassembled WGS sequence"/>
</dbReference>